<accession>A0A6I3M1D1</accession>
<evidence type="ECO:0000259" key="1">
    <source>
        <dbReference type="Pfam" id="PF01935"/>
    </source>
</evidence>
<gene>
    <name evidence="2" type="ORF">GJ743_02205</name>
</gene>
<protein>
    <submittedName>
        <fullName evidence="2">DUF87 domain-containing protein</fullName>
    </submittedName>
</protein>
<dbReference type="InterPro" id="IPR002789">
    <property type="entry name" value="HerA_central"/>
</dbReference>
<evidence type="ECO:0000313" key="2">
    <source>
        <dbReference type="EMBL" id="MTH67184.1"/>
    </source>
</evidence>
<evidence type="ECO:0000313" key="3">
    <source>
        <dbReference type="Proteomes" id="UP000433071"/>
    </source>
</evidence>
<feature type="domain" description="Helicase HerA central" evidence="1">
    <location>
        <begin position="107"/>
        <end position="179"/>
    </location>
</feature>
<dbReference type="OrthoDB" id="9806951at2"/>
<organism evidence="2 3">
    <name type="scientific">Agromyces bracchium</name>
    <dbReference type="NCBI Taxonomy" id="88376"/>
    <lineage>
        <taxon>Bacteria</taxon>
        <taxon>Bacillati</taxon>
        <taxon>Actinomycetota</taxon>
        <taxon>Actinomycetes</taxon>
        <taxon>Micrococcales</taxon>
        <taxon>Microbacteriaceae</taxon>
        <taxon>Agromyces</taxon>
    </lineage>
</organism>
<dbReference type="Proteomes" id="UP000433071">
    <property type="component" value="Unassembled WGS sequence"/>
</dbReference>
<dbReference type="Pfam" id="PF01935">
    <property type="entry name" value="DUF87"/>
    <property type="match status" value="1"/>
</dbReference>
<dbReference type="Gene3D" id="3.40.50.300">
    <property type="entry name" value="P-loop containing nucleotide triphosphate hydrolases"/>
    <property type="match status" value="2"/>
</dbReference>
<dbReference type="RefSeq" id="WP_155050275.1">
    <property type="nucleotide sequence ID" value="NZ_BAAAIB010000006.1"/>
</dbReference>
<dbReference type="SUPFAM" id="SSF52540">
    <property type="entry name" value="P-loop containing nucleoside triphosphate hydrolases"/>
    <property type="match status" value="1"/>
</dbReference>
<comment type="caution">
    <text evidence="2">The sequence shown here is derived from an EMBL/GenBank/DDBJ whole genome shotgun (WGS) entry which is preliminary data.</text>
</comment>
<reference evidence="2 3" key="1">
    <citation type="submission" date="2019-11" db="EMBL/GenBank/DDBJ databases">
        <title>Agromyces kandeliae sp. nov., isolated from mangrove soil.</title>
        <authorList>
            <person name="Wang R."/>
        </authorList>
    </citation>
    <scope>NUCLEOTIDE SEQUENCE [LARGE SCALE GENOMIC DNA]</scope>
    <source>
        <strain evidence="2 3">JCM 11433</strain>
    </source>
</reference>
<dbReference type="EMBL" id="WMLB01000006">
    <property type="protein sequence ID" value="MTH67184.1"/>
    <property type="molecule type" value="Genomic_DNA"/>
</dbReference>
<sequence length="457" mass="49300">MDATSDRVIARSDDGRSFHIPGPVDGFVVGALVVVDDGERRQLGLVEQRDEERGHLRGRLLGMIADGLLETRATLPFIAASVAAVDPASVDLLHSATGAALEIGTDLTPPGGPAKLLPHRFNRHTFWCGQSGSGKTYALGVVLEQVIAHTALPIVVFDPNSDFVRLGELNPGATGPTADALRERDIRVLRPNVPGAEPLRARFVGMPMASKAAVLQLDPVVDREEYNALVHLRETLDTTDLAAVLPTLRASDDPVHRELALRVENLGLMEWEVWAGADGAATDVIDERPDATVLDLGGFSTPEQQLVVALAVLDELWARREERRPVLLVIDEAHNLCSPQLDSPVAIAVRERLVQIAAEGRKFGLWLLLSTQRPSKVHPGIISQCDNLALMKMSSPIDLEGLATYFGYAPTGLIARSPWFRQGEALFAGGFVPAPTLVKMNARLTPEGGVDVPVPLR</sequence>
<dbReference type="PANTHER" id="PTHR42957">
    <property type="entry name" value="HELICASE MJ1565-RELATED"/>
    <property type="match status" value="1"/>
</dbReference>
<dbReference type="InterPro" id="IPR027417">
    <property type="entry name" value="P-loop_NTPase"/>
</dbReference>
<dbReference type="AlphaFoldDB" id="A0A6I3M1D1"/>
<dbReference type="PANTHER" id="PTHR42957:SF1">
    <property type="entry name" value="HELICASE MJ1565-RELATED"/>
    <property type="match status" value="1"/>
</dbReference>
<keyword evidence="3" id="KW-1185">Reference proteome</keyword>
<name>A0A6I3M1D1_9MICO</name>
<proteinExistence type="predicted"/>
<dbReference type="InterPro" id="IPR008571">
    <property type="entry name" value="HerA-like"/>
</dbReference>